<evidence type="ECO:0000313" key="6">
    <source>
        <dbReference type="EMBL" id="ASP48279.1"/>
    </source>
</evidence>
<sequence length="522" mass="56565">MSHECDVVIVGSGVAGLCAAIEAADQGLSVIILDRFAGGGASALSGGVVYAGGGTKIQQQANENDTVDNMFNYLKQEVLDAVSDETLRDFCQQSSANLDWLMEQGVPFDATTYDEKTSYPPEGYFLYYSGNEICSPYIGSASPARRGHRTKGPSFTGKVLYQQLRKRVASNDNIKQINFANVTALTSNKNSKISGVSFQQLGNDNGDFLSRISVRLANKFTMLKPSLSTKLRGKISNKLKRQEQQFIAAKQGVILASGGFVFNREMVKLHAPIYRHCQALGENCDGAGINLAVNAGGTTKFMERFSAWRFISPPTAMCKGLLVAKNGQRIVNEDLYGAKTAEHMVNKNQGKGLLIVDSKLLKEIKLQALPIKIAWHQWLPNRILLATSTKKSNTIEGLAKACKLPVDTLQQTLKTYNDNTIANKDTFAKADKYLQPLLQAPFYAIDISINNPNVPCPALSLGGLVVNEQTSRVLNEQGQSIKGLYAVGRAAVGICSHSYVSGLSLADCVYSGRRAAQAIKTG</sequence>
<dbReference type="InterPro" id="IPR003953">
    <property type="entry name" value="FAD-dep_OxRdtase_2_FAD-bd"/>
</dbReference>
<protein>
    <recommendedName>
        <fullName evidence="5">FAD-dependent oxidoreductase 2 FAD-binding domain-containing protein</fullName>
    </recommendedName>
</protein>
<dbReference type="Gene3D" id="3.90.700.10">
    <property type="entry name" value="Succinate dehydrogenase/fumarate reductase flavoprotein, catalytic domain"/>
    <property type="match status" value="1"/>
</dbReference>
<dbReference type="OrthoDB" id="337830at2"/>
<keyword evidence="4" id="KW-0560">Oxidoreductase</keyword>
<dbReference type="NCBIfam" id="NF005511">
    <property type="entry name" value="PRK07121.1-4"/>
    <property type="match status" value="1"/>
</dbReference>
<keyword evidence="2" id="KW-0285">Flavoprotein</keyword>
<dbReference type="GO" id="GO:0016491">
    <property type="term" value="F:oxidoreductase activity"/>
    <property type="evidence" value="ECO:0007669"/>
    <property type="project" value="UniProtKB-KW"/>
</dbReference>
<dbReference type="EMBL" id="CP020465">
    <property type="protein sequence ID" value="ASP48279.1"/>
    <property type="molecule type" value="Genomic_DNA"/>
</dbReference>
<dbReference type="PANTHER" id="PTHR43400">
    <property type="entry name" value="FUMARATE REDUCTASE"/>
    <property type="match status" value="1"/>
</dbReference>
<evidence type="ECO:0000256" key="3">
    <source>
        <dbReference type="ARBA" id="ARBA00022827"/>
    </source>
</evidence>
<dbReference type="Proteomes" id="UP000202259">
    <property type="component" value="Chromosome"/>
</dbReference>
<proteinExistence type="predicted"/>
<reference evidence="6 7" key="1">
    <citation type="submission" date="2017-08" db="EMBL/GenBank/DDBJ databases">
        <title>Complete genome of Colwellia sp. NB097-1, a psychrophile bacterium ioslated from Bering Sea.</title>
        <authorList>
            <person name="Chen X."/>
        </authorList>
    </citation>
    <scope>NUCLEOTIDE SEQUENCE [LARGE SCALE GENOMIC DNA]</scope>
    <source>
        <strain evidence="6 7">NB097-1</strain>
    </source>
</reference>
<gene>
    <name evidence="6" type="ORF">B5D82_11210</name>
</gene>
<comment type="cofactor">
    <cofactor evidence="1">
        <name>FAD</name>
        <dbReference type="ChEBI" id="CHEBI:57692"/>
    </cofactor>
</comment>
<keyword evidence="7" id="KW-1185">Reference proteome</keyword>
<dbReference type="RefSeq" id="WP_081151591.1">
    <property type="nucleotide sequence ID" value="NZ_CP020465.1"/>
</dbReference>
<dbReference type="AlphaFoldDB" id="A0A222G8S3"/>
<evidence type="ECO:0000256" key="4">
    <source>
        <dbReference type="ARBA" id="ARBA00023002"/>
    </source>
</evidence>
<dbReference type="Gene3D" id="3.50.50.60">
    <property type="entry name" value="FAD/NAD(P)-binding domain"/>
    <property type="match status" value="2"/>
</dbReference>
<dbReference type="SUPFAM" id="SSF56425">
    <property type="entry name" value="Succinate dehydrogenase/fumarate reductase flavoprotein, catalytic domain"/>
    <property type="match status" value="1"/>
</dbReference>
<feature type="domain" description="FAD-dependent oxidoreductase 2 FAD-binding" evidence="5">
    <location>
        <begin position="6"/>
        <end position="494"/>
    </location>
</feature>
<dbReference type="InterPro" id="IPR050315">
    <property type="entry name" value="FAD-oxidoreductase_2"/>
</dbReference>
<evidence type="ECO:0000259" key="5">
    <source>
        <dbReference type="Pfam" id="PF00890"/>
    </source>
</evidence>
<dbReference type="InterPro" id="IPR027477">
    <property type="entry name" value="Succ_DH/fumarate_Rdtase_cat_sf"/>
</dbReference>
<organism evidence="6 7">
    <name type="scientific">Cognaticolwellia beringensis</name>
    <dbReference type="NCBI Taxonomy" id="1967665"/>
    <lineage>
        <taxon>Bacteria</taxon>
        <taxon>Pseudomonadati</taxon>
        <taxon>Pseudomonadota</taxon>
        <taxon>Gammaproteobacteria</taxon>
        <taxon>Alteromonadales</taxon>
        <taxon>Colwelliaceae</taxon>
        <taxon>Cognaticolwellia</taxon>
    </lineage>
</organism>
<evidence type="ECO:0000256" key="2">
    <source>
        <dbReference type="ARBA" id="ARBA00022630"/>
    </source>
</evidence>
<accession>A0A222G8S3</accession>
<name>A0A222G8S3_9GAMM</name>
<dbReference type="GO" id="GO:0008202">
    <property type="term" value="P:steroid metabolic process"/>
    <property type="evidence" value="ECO:0007669"/>
    <property type="project" value="UniProtKB-ARBA"/>
</dbReference>
<keyword evidence="3" id="KW-0274">FAD</keyword>
<dbReference type="PANTHER" id="PTHR43400:SF10">
    <property type="entry name" value="3-OXOSTEROID 1-DEHYDROGENASE"/>
    <property type="match status" value="1"/>
</dbReference>
<dbReference type="KEGG" id="cber:B5D82_11210"/>
<dbReference type="InterPro" id="IPR036188">
    <property type="entry name" value="FAD/NAD-bd_sf"/>
</dbReference>
<evidence type="ECO:0000256" key="1">
    <source>
        <dbReference type="ARBA" id="ARBA00001974"/>
    </source>
</evidence>
<dbReference type="SUPFAM" id="SSF51905">
    <property type="entry name" value="FAD/NAD(P)-binding domain"/>
    <property type="match status" value="1"/>
</dbReference>
<evidence type="ECO:0000313" key="7">
    <source>
        <dbReference type="Proteomes" id="UP000202259"/>
    </source>
</evidence>
<dbReference type="Pfam" id="PF00890">
    <property type="entry name" value="FAD_binding_2"/>
    <property type="match status" value="1"/>
</dbReference>